<evidence type="ECO:0000256" key="1">
    <source>
        <dbReference type="ARBA" id="ARBA00023015"/>
    </source>
</evidence>
<accession>A0A2T3FYT8</accession>
<dbReference type="GO" id="GO:0003700">
    <property type="term" value="F:DNA-binding transcription factor activity"/>
    <property type="evidence" value="ECO:0007669"/>
    <property type="project" value="InterPro"/>
</dbReference>
<keyword evidence="1" id="KW-0805">Transcription regulation</keyword>
<proteinExistence type="predicted"/>
<dbReference type="GeneID" id="77470836"/>
<evidence type="ECO:0000256" key="2">
    <source>
        <dbReference type="ARBA" id="ARBA00023125"/>
    </source>
</evidence>
<evidence type="ECO:0000313" key="6">
    <source>
        <dbReference type="EMBL" id="PST40437.1"/>
    </source>
</evidence>
<comment type="caution">
    <text evidence="6">The sequence shown here is derived from an EMBL/GenBank/DDBJ whole genome shotgun (WGS) entry which is preliminary data.</text>
</comment>
<reference evidence="5" key="3">
    <citation type="submission" date="2021-10" db="EMBL/GenBank/DDBJ databases">
        <title>Collection of gut derived symbiotic bacterial strains cultured from healthy donors.</title>
        <authorList>
            <person name="Lin H."/>
            <person name="Littmann E."/>
            <person name="Kohout C."/>
            <person name="Pamer E.G."/>
        </authorList>
    </citation>
    <scope>NUCLEOTIDE SEQUENCE</scope>
    <source>
        <strain evidence="5">DFI.4.48</strain>
    </source>
</reference>
<dbReference type="Proteomes" id="UP000241201">
    <property type="component" value="Unassembled WGS sequence"/>
</dbReference>
<evidence type="ECO:0000256" key="3">
    <source>
        <dbReference type="ARBA" id="ARBA00023163"/>
    </source>
</evidence>
<evidence type="ECO:0000313" key="5">
    <source>
        <dbReference type="EMBL" id="MCB8610276.1"/>
    </source>
</evidence>
<keyword evidence="2" id="KW-0238">DNA-binding</keyword>
<dbReference type="InterPro" id="IPR018060">
    <property type="entry name" value="HTH_AraC"/>
</dbReference>
<dbReference type="Gene3D" id="1.10.10.60">
    <property type="entry name" value="Homeodomain-like"/>
    <property type="match status" value="2"/>
</dbReference>
<dbReference type="GO" id="GO:0043565">
    <property type="term" value="F:sequence-specific DNA binding"/>
    <property type="evidence" value="ECO:0007669"/>
    <property type="project" value="InterPro"/>
</dbReference>
<dbReference type="PANTHER" id="PTHR43280:SF34">
    <property type="entry name" value="ARAC-FAMILY TRANSCRIPTIONAL REGULATOR"/>
    <property type="match status" value="1"/>
</dbReference>
<feature type="domain" description="HTH araC/xylS-type" evidence="4">
    <location>
        <begin position="176"/>
        <end position="274"/>
    </location>
</feature>
<reference evidence="6" key="2">
    <citation type="journal article" date="2019" name="Int. J. Syst. Evol. Microbiol.">
        <title>Faecalibacillus intestinalis gen. nov., sp. nov. and Faecalibacillus faecis sp. nov., isolated from human faeces.</title>
        <authorList>
            <person name="Seo B."/>
            <person name="Jeon K."/>
            <person name="Baek I."/>
            <person name="Lee Y.M."/>
            <person name="Baek K."/>
            <person name="Ko G."/>
        </authorList>
    </citation>
    <scope>NUCLEOTIDE SEQUENCE</scope>
    <source>
        <strain evidence="6">SNUG30370</strain>
    </source>
</reference>
<dbReference type="SUPFAM" id="SSF46689">
    <property type="entry name" value="Homeodomain-like"/>
    <property type="match status" value="2"/>
</dbReference>
<sequence>MQNMNYYYDFSGQKFGYPLSLSINQFNRLAFSRQSSLEISYVLKGSYEVITESMSTLIKKHELVLIAPYDIHMLKMNEPESIILTLHIDFSYLPHYMVGDIDQSFKSCVCRKNQNEKLLLQIQQQLGILLLHFIQKKDNVYLLNKVISHLIYIISENKEYSIEQLPLTSKNHENYMKAILFIDQNYQKDIHLEDIAKNLSFSNSYASRLFKRYTGVSFVKYLSMVRIRHSLEALLAGKDSIDEIAFHCGMTSSKAYSQAFKELYGITPSIYRKQFQKNLKYNKEQRKQRMSLDQKQIELIQHLINEKRIYQDENLEITKENEEILYHYKQIDHASLKQEKNELMIKIKE</sequence>
<dbReference type="AlphaFoldDB" id="A0A2T3FYT8"/>
<name>A0A2T3FYT8_9FIRM</name>
<reference evidence="7" key="1">
    <citation type="submission" date="2018-03" db="EMBL/GenBank/DDBJ databases">
        <title>Lachnoclostridium SNUG30370 gen.nov., sp.nov., isolated from human faeces.</title>
        <authorList>
            <person name="Seo B."/>
            <person name="Jeon K."/>
            <person name="Ko G."/>
        </authorList>
    </citation>
    <scope>NUCLEOTIDE SEQUENCE [LARGE SCALE GENOMIC DNA]</scope>
    <source>
        <strain evidence="7">SNUG30370</strain>
    </source>
</reference>
<evidence type="ECO:0000259" key="4">
    <source>
        <dbReference type="PROSITE" id="PS01124"/>
    </source>
</evidence>
<dbReference type="PANTHER" id="PTHR43280">
    <property type="entry name" value="ARAC-FAMILY TRANSCRIPTIONAL REGULATOR"/>
    <property type="match status" value="1"/>
</dbReference>
<protein>
    <submittedName>
        <fullName evidence="6">AraC family transcriptional regulator</fullName>
    </submittedName>
    <submittedName>
        <fullName evidence="5">Helix-turn-helix transcriptional regulator</fullName>
    </submittedName>
</protein>
<dbReference type="RefSeq" id="WP_106988034.1">
    <property type="nucleotide sequence ID" value="NZ_JADPLM010000009.1"/>
</dbReference>
<dbReference type="Proteomes" id="UP001198439">
    <property type="component" value="Unassembled WGS sequence"/>
</dbReference>
<dbReference type="EMBL" id="JAJDKZ010000015">
    <property type="protein sequence ID" value="MCB8610276.1"/>
    <property type="molecule type" value="Genomic_DNA"/>
</dbReference>
<dbReference type="SMART" id="SM00342">
    <property type="entry name" value="HTH_ARAC"/>
    <property type="match status" value="1"/>
</dbReference>
<keyword evidence="7" id="KW-1185">Reference proteome</keyword>
<dbReference type="InterPro" id="IPR009057">
    <property type="entry name" value="Homeodomain-like_sf"/>
</dbReference>
<keyword evidence="3" id="KW-0804">Transcription</keyword>
<dbReference type="PROSITE" id="PS00041">
    <property type="entry name" value="HTH_ARAC_FAMILY_1"/>
    <property type="match status" value="1"/>
</dbReference>
<gene>
    <name evidence="6" type="ORF">C7U55_07020</name>
    <name evidence="5" type="ORF">LJD69_06685</name>
</gene>
<dbReference type="Pfam" id="PF12833">
    <property type="entry name" value="HTH_18"/>
    <property type="match status" value="1"/>
</dbReference>
<dbReference type="EMBL" id="PYLP01000007">
    <property type="protein sequence ID" value="PST40437.1"/>
    <property type="molecule type" value="Genomic_DNA"/>
</dbReference>
<dbReference type="InterPro" id="IPR018062">
    <property type="entry name" value="HTH_AraC-typ_CS"/>
</dbReference>
<evidence type="ECO:0000313" key="7">
    <source>
        <dbReference type="Proteomes" id="UP000241201"/>
    </source>
</evidence>
<organism evidence="6 7">
    <name type="scientific">Faecalibacillus faecis</name>
    <dbReference type="NCBI Taxonomy" id="1982628"/>
    <lineage>
        <taxon>Bacteria</taxon>
        <taxon>Bacillati</taxon>
        <taxon>Bacillota</taxon>
        <taxon>Erysipelotrichia</taxon>
        <taxon>Erysipelotrichales</taxon>
        <taxon>Coprobacillaceae</taxon>
        <taxon>Faecalibacillus</taxon>
    </lineage>
</organism>
<dbReference type="PROSITE" id="PS01124">
    <property type="entry name" value="HTH_ARAC_FAMILY_2"/>
    <property type="match status" value="1"/>
</dbReference>